<protein>
    <submittedName>
        <fullName evidence="3">UbiE/COQ5 methyltransferase</fullName>
    </submittedName>
</protein>
<reference evidence="3 4" key="1">
    <citation type="journal article" date="2014" name="Genome Announc.">
        <title>Complete Genome Sequence of Amino Acid-Utilizing Eubacterium acidaminophilum al-2 (DSM 3953).</title>
        <authorList>
            <person name="Poehlein A."/>
            <person name="Andreesen J.R."/>
            <person name="Daniel R."/>
        </authorList>
    </citation>
    <scope>NUCLEOTIDE SEQUENCE [LARGE SCALE GENOMIC DNA]</scope>
    <source>
        <strain evidence="3 4">DSM 3953</strain>
        <plasmid evidence="4">Plasmid EAL2_808p</plasmid>
    </source>
</reference>
<name>W8T7Z6_PEPAC</name>
<evidence type="ECO:0000313" key="4">
    <source>
        <dbReference type="Proteomes" id="UP000019591"/>
    </source>
</evidence>
<dbReference type="AlphaFoldDB" id="W8T7Z6"/>
<dbReference type="Gene3D" id="3.40.50.150">
    <property type="entry name" value="Vaccinia Virus protein VP39"/>
    <property type="match status" value="1"/>
</dbReference>
<dbReference type="RefSeq" id="WP_025436711.1">
    <property type="nucleotide sequence ID" value="NZ_CP007453.1"/>
</dbReference>
<evidence type="ECO:0000256" key="1">
    <source>
        <dbReference type="ARBA" id="ARBA00022679"/>
    </source>
</evidence>
<organism evidence="3 4">
    <name type="scientific">Peptoclostridium acidaminophilum DSM 3953</name>
    <dbReference type="NCBI Taxonomy" id="1286171"/>
    <lineage>
        <taxon>Bacteria</taxon>
        <taxon>Bacillati</taxon>
        <taxon>Bacillota</taxon>
        <taxon>Clostridia</taxon>
        <taxon>Peptostreptococcales</taxon>
        <taxon>Peptoclostridiaceae</taxon>
        <taxon>Peptoclostridium</taxon>
    </lineage>
</organism>
<dbReference type="SUPFAM" id="SSF53335">
    <property type="entry name" value="S-adenosyl-L-methionine-dependent methyltransferases"/>
    <property type="match status" value="1"/>
</dbReference>
<feature type="domain" description="Methyltransferase type 11" evidence="2">
    <location>
        <begin position="44"/>
        <end position="138"/>
    </location>
</feature>
<dbReference type="PATRIC" id="fig|1286171.3.peg.2520"/>
<dbReference type="InterPro" id="IPR029063">
    <property type="entry name" value="SAM-dependent_MTases_sf"/>
</dbReference>
<dbReference type="Pfam" id="PF08241">
    <property type="entry name" value="Methyltransf_11"/>
    <property type="match status" value="1"/>
</dbReference>
<dbReference type="InterPro" id="IPR050447">
    <property type="entry name" value="Erg6_SMT_methyltransf"/>
</dbReference>
<sequence length="222" mass="25508">MAIFDEFAYRYDEWYKCKKGSFIDKIETTLAFKMFQMKKGMKILDVGCGTGNFSIRLAEMGCRVTGIDVSEKMLEIARIKAAEKNLDIDFINMDAHKLEFADNEFDAVISMATFEFIDAPQKALDEFFRVVKVGGQVLVGTIAADSAWGEFYRNKDKRDSIFRYANFKTLEDMKGWKPEKLMETGECLFVSPLSDESEFNEKLENELSGKRKGGYICALWRK</sequence>
<dbReference type="Proteomes" id="UP000019591">
    <property type="component" value="Plasmid EAL2_808p"/>
</dbReference>
<dbReference type="GO" id="GO:0008757">
    <property type="term" value="F:S-adenosylmethionine-dependent methyltransferase activity"/>
    <property type="evidence" value="ECO:0007669"/>
    <property type="project" value="InterPro"/>
</dbReference>
<dbReference type="KEGG" id="eac:EAL2_808p03450"/>
<dbReference type="OrthoDB" id="9791837at2"/>
<dbReference type="InterPro" id="IPR013216">
    <property type="entry name" value="Methyltransf_11"/>
</dbReference>
<dbReference type="GO" id="GO:0032259">
    <property type="term" value="P:methylation"/>
    <property type="evidence" value="ECO:0007669"/>
    <property type="project" value="UniProtKB-KW"/>
</dbReference>
<dbReference type="HOGENOM" id="CLU_037990_14_0_9"/>
<evidence type="ECO:0000313" key="3">
    <source>
        <dbReference type="EMBL" id="AHM57849.1"/>
    </source>
</evidence>
<dbReference type="EMBL" id="CP007453">
    <property type="protein sequence ID" value="AHM57849.1"/>
    <property type="molecule type" value="Genomic_DNA"/>
</dbReference>
<dbReference type="PANTHER" id="PTHR44068:SF11">
    <property type="entry name" value="GERANYL DIPHOSPHATE 2-C-METHYLTRANSFERASE"/>
    <property type="match status" value="1"/>
</dbReference>
<gene>
    <name evidence="3" type="ORF">EAL2_808p03450</name>
</gene>
<geneLocation type="plasmid" evidence="3 4">
    <name>EAL2_808p</name>
</geneLocation>
<keyword evidence="4" id="KW-1185">Reference proteome</keyword>
<keyword evidence="3" id="KW-0489">Methyltransferase</keyword>
<dbReference type="PANTHER" id="PTHR44068">
    <property type="entry name" value="ZGC:194242"/>
    <property type="match status" value="1"/>
</dbReference>
<dbReference type="eggNOG" id="COG2226">
    <property type="taxonomic scope" value="Bacteria"/>
</dbReference>
<keyword evidence="3" id="KW-0614">Plasmid</keyword>
<keyword evidence="1 3" id="KW-0808">Transferase</keyword>
<accession>W8T7Z6</accession>
<evidence type="ECO:0000259" key="2">
    <source>
        <dbReference type="Pfam" id="PF08241"/>
    </source>
</evidence>
<dbReference type="CDD" id="cd02440">
    <property type="entry name" value="AdoMet_MTases"/>
    <property type="match status" value="1"/>
</dbReference>
<proteinExistence type="predicted"/>